<proteinExistence type="predicted"/>
<dbReference type="InParanoid" id="A0A1Y2BGI7"/>
<comment type="caution">
    <text evidence="2">The sequence shown here is derived from an EMBL/GenBank/DDBJ whole genome shotgun (WGS) entry which is preliminary data.</text>
</comment>
<accession>A0A1Y2BGI7</accession>
<dbReference type="Proteomes" id="UP000193986">
    <property type="component" value="Unassembled WGS sequence"/>
</dbReference>
<evidence type="ECO:0000256" key="1">
    <source>
        <dbReference type="SAM" id="MobiDB-lite"/>
    </source>
</evidence>
<keyword evidence="3" id="KW-1185">Reference proteome</keyword>
<name>A0A1Y2BGI7_9TREE</name>
<gene>
    <name evidence="2" type="ORF">BCR39DRAFT_586313</name>
</gene>
<evidence type="ECO:0000313" key="2">
    <source>
        <dbReference type="EMBL" id="ORY33690.1"/>
    </source>
</evidence>
<dbReference type="AlphaFoldDB" id="A0A1Y2BGI7"/>
<evidence type="ECO:0000313" key="3">
    <source>
        <dbReference type="Proteomes" id="UP000193986"/>
    </source>
</evidence>
<organism evidence="2 3">
    <name type="scientific">Naematelia encephala</name>
    <dbReference type="NCBI Taxonomy" id="71784"/>
    <lineage>
        <taxon>Eukaryota</taxon>
        <taxon>Fungi</taxon>
        <taxon>Dikarya</taxon>
        <taxon>Basidiomycota</taxon>
        <taxon>Agaricomycotina</taxon>
        <taxon>Tremellomycetes</taxon>
        <taxon>Tremellales</taxon>
        <taxon>Naemateliaceae</taxon>
        <taxon>Naematelia</taxon>
    </lineage>
</organism>
<dbReference type="EMBL" id="MCFC01000005">
    <property type="protein sequence ID" value="ORY33690.1"/>
    <property type="molecule type" value="Genomic_DNA"/>
</dbReference>
<feature type="region of interest" description="Disordered" evidence="1">
    <location>
        <begin position="149"/>
        <end position="175"/>
    </location>
</feature>
<sequence>MAFAIFENSLSETYGFKREDFVETPQVSQLAYLSWDGVKSYGRLLERALYQVASLIDPTNGVRLADAVSMVQTSNFKAHDCGLSVTVEDQGEVSKYTEKNPPPPPVLHLKFWRDTLESTSAASIHHPATNPLLAAKPLMTYHFGTIDERRGDEEEEEEDHEPEQHPSLIISTLLN</sequence>
<protein>
    <submittedName>
        <fullName evidence="2">Uncharacterized protein</fullName>
    </submittedName>
</protein>
<reference evidence="2 3" key="1">
    <citation type="submission" date="2016-07" db="EMBL/GenBank/DDBJ databases">
        <title>Pervasive Adenine N6-methylation of Active Genes in Fungi.</title>
        <authorList>
            <consortium name="DOE Joint Genome Institute"/>
            <person name="Mondo S.J."/>
            <person name="Dannebaum R.O."/>
            <person name="Kuo R.C."/>
            <person name="Labutti K."/>
            <person name="Haridas S."/>
            <person name="Kuo A."/>
            <person name="Salamov A."/>
            <person name="Ahrendt S.R."/>
            <person name="Lipzen A."/>
            <person name="Sullivan W."/>
            <person name="Andreopoulos W.B."/>
            <person name="Clum A."/>
            <person name="Lindquist E."/>
            <person name="Daum C."/>
            <person name="Ramamoorthy G.K."/>
            <person name="Gryganskyi A."/>
            <person name="Culley D."/>
            <person name="Magnuson J.K."/>
            <person name="James T.Y."/>
            <person name="O'Malley M.A."/>
            <person name="Stajich J.E."/>
            <person name="Spatafora J.W."/>
            <person name="Visel A."/>
            <person name="Grigoriev I.V."/>
        </authorList>
    </citation>
    <scope>NUCLEOTIDE SEQUENCE [LARGE SCALE GENOMIC DNA]</scope>
    <source>
        <strain evidence="2 3">68-887.2</strain>
    </source>
</reference>